<sequence>MELHILFPTVFKLFHLIFFYGWKDLAFSTRNIPPPLFYREHPSLHGIANEVAIFHDKKKKIRKRKKKCPSLRLDHSWSSVVKTRIDTSGRKRVLLCGPPFFTSEIRH</sequence>
<evidence type="ECO:0000313" key="3">
    <source>
        <dbReference type="Proteomes" id="UP000499080"/>
    </source>
</evidence>
<dbReference type="AlphaFoldDB" id="A0A4Y2I8E9"/>
<accession>A0A4Y2I8E9</accession>
<name>A0A4Y2I8E9_ARAVE</name>
<evidence type="ECO:0000313" key="2">
    <source>
        <dbReference type="EMBL" id="GBM73376.1"/>
    </source>
</evidence>
<feature type="transmembrane region" description="Helical" evidence="1">
    <location>
        <begin position="6"/>
        <end position="22"/>
    </location>
</feature>
<keyword evidence="1" id="KW-0472">Membrane</keyword>
<reference evidence="2 3" key="1">
    <citation type="journal article" date="2019" name="Sci. Rep.">
        <title>Orb-weaving spider Araneus ventricosus genome elucidates the spidroin gene catalogue.</title>
        <authorList>
            <person name="Kono N."/>
            <person name="Nakamura H."/>
            <person name="Ohtoshi R."/>
            <person name="Moran D.A.P."/>
            <person name="Shinohara A."/>
            <person name="Yoshida Y."/>
            <person name="Fujiwara M."/>
            <person name="Mori M."/>
            <person name="Tomita M."/>
            <person name="Arakawa K."/>
        </authorList>
    </citation>
    <scope>NUCLEOTIDE SEQUENCE [LARGE SCALE GENOMIC DNA]</scope>
</reference>
<keyword evidence="3" id="KW-1185">Reference proteome</keyword>
<evidence type="ECO:0000256" key="1">
    <source>
        <dbReference type="SAM" id="Phobius"/>
    </source>
</evidence>
<comment type="caution">
    <text evidence="2">The sequence shown here is derived from an EMBL/GenBank/DDBJ whole genome shotgun (WGS) entry which is preliminary data.</text>
</comment>
<keyword evidence="1" id="KW-1133">Transmembrane helix</keyword>
<gene>
    <name evidence="2" type="ORF">AVEN_104141_1</name>
</gene>
<dbReference type="Proteomes" id="UP000499080">
    <property type="component" value="Unassembled WGS sequence"/>
</dbReference>
<proteinExistence type="predicted"/>
<protein>
    <submittedName>
        <fullName evidence="2">Uncharacterized protein</fullName>
    </submittedName>
</protein>
<dbReference type="EMBL" id="BGPR01002435">
    <property type="protein sequence ID" value="GBM73376.1"/>
    <property type="molecule type" value="Genomic_DNA"/>
</dbReference>
<keyword evidence="1" id="KW-0812">Transmembrane</keyword>
<organism evidence="2 3">
    <name type="scientific">Araneus ventricosus</name>
    <name type="common">Orbweaver spider</name>
    <name type="synonym">Epeira ventricosa</name>
    <dbReference type="NCBI Taxonomy" id="182803"/>
    <lineage>
        <taxon>Eukaryota</taxon>
        <taxon>Metazoa</taxon>
        <taxon>Ecdysozoa</taxon>
        <taxon>Arthropoda</taxon>
        <taxon>Chelicerata</taxon>
        <taxon>Arachnida</taxon>
        <taxon>Araneae</taxon>
        <taxon>Araneomorphae</taxon>
        <taxon>Entelegynae</taxon>
        <taxon>Araneoidea</taxon>
        <taxon>Araneidae</taxon>
        <taxon>Araneus</taxon>
    </lineage>
</organism>